<dbReference type="InterPro" id="IPR040626">
    <property type="entry name" value="Pepdidase_M14_N"/>
</dbReference>
<feature type="region of interest" description="Disordered" evidence="5">
    <location>
        <begin position="140"/>
        <end position="221"/>
    </location>
</feature>
<dbReference type="CDD" id="cd06907">
    <property type="entry name" value="M14_AGBL2-3_like"/>
    <property type="match status" value="1"/>
</dbReference>
<evidence type="ECO:0000256" key="3">
    <source>
        <dbReference type="PROSITE-ProRule" id="PRU01379"/>
    </source>
</evidence>
<feature type="compositionally biased region" description="Acidic residues" evidence="5">
    <location>
        <begin position="197"/>
        <end position="220"/>
    </location>
</feature>
<keyword evidence="8" id="KW-0121">Carboxypeptidase</keyword>
<evidence type="ECO:0000256" key="2">
    <source>
        <dbReference type="ARBA" id="ARBA00005988"/>
    </source>
</evidence>
<feature type="compositionally biased region" description="Low complexity" evidence="5">
    <location>
        <begin position="148"/>
        <end position="166"/>
    </location>
</feature>
<comment type="similarity">
    <text evidence="2 3">Belongs to the peptidase M14 family.</text>
</comment>
<feature type="region of interest" description="Disordered" evidence="5">
    <location>
        <begin position="1117"/>
        <end position="1148"/>
    </location>
</feature>
<name>A0ABM3JSL2_BACDO</name>
<keyword evidence="8" id="KW-0378">Hydrolase</keyword>
<feature type="region of interest" description="Disordered" evidence="5">
    <location>
        <begin position="278"/>
        <end position="334"/>
    </location>
</feature>
<dbReference type="InterPro" id="IPR000834">
    <property type="entry name" value="Peptidase_M14"/>
</dbReference>
<keyword evidence="4" id="KW-0175">Coiled coil</keyword>
<feature type="region of interest" description="Disordered" evidence="5">
    <location>
        <begin position="948"/>
        <end position="970"/>
    </location>
</feature>
<feature type="region of interest" description="Disordered" evidence="5">
    <location>
        <begin position="1170"/>
        <end position="1205"/>
    </location>
</feature>
<feature type="compositionally biased region" description="Basic residues" evidence="5">
    <location>
        <begin position="1630"/>
        <end position="1643"/>
    </location>
</feature>
<evidence type="ECO:0000256" key="1">
    <source>
        <dbReference type="ARBA" id="ARBA00001947"/>
    </source>
</evidence>
<organism evidence="7 8">
    <name type="scientific">Bactrocera dorsalis</name>
    <name type="common">Oriental fruit fly</name>
    <name type="synonym">Dacus dorsalis</name>
    <dbReference type="NCBI Taxonomy" id="27457"/>
    <lineage>
        <taxon>Eukaryota</taxon>
        <taxon>Metazoa</taxon>
        <taxon>Ecdysozoa</taxon>
        <taxon>Arthropoda</taxon>
        <taxon>Hexapoda</taxon>
        <taxon>Insecta</taxon>
        <taxon>Pterygota</taxon>
        <taxon>Neoptera</taxon>
        <taxon>Endopterygota</taxon>
        <taxon>Diptera</taxon>
        <taxon>Brachycera</taxon>
        <taxon>Muscomorpha</taxon>
        <taxon>Tephritoidea</taxon>
        <taxon>Tephritidae</taxon>
        <taxon>Bactrocera</taxon>
        <taxon>Bactrocera</taxon>
    </lineage>
</organism>
<dbReference type="Proteomes" id="UP001652620">
    <property type="component" value="Chromosome 4"/>
</dbReference>
<keyword evidence="7" id="KW-1185">Reference proteome</keyword>
<dbReference type="Gene3D" id="3.40.630.10">
    <property type="entry name" value="Zn peptidases"/>
    <property type="match status" value="1"/>
</dbReference>
<comment type="cofactor">
    <cofactor evidence="1">
        <name>Zn(2+)</name>
        <dbReference type="ChEBI" id="CHEBI:29105"/>
    </cofactor>
</comment>
<evidence type="ECO:0000259" key="6">
    <source>
        <dbReference type="PROSITE" id="PS52035"/>
    </source>
</evidence>
<feature type="compositionally biased region" description="Polar residues" evidence="5">
    <location>
        <begin position="1524"/>
        <end position="1538"/>
    </location>
</feature>
<feature type="active site" description="Proton donor/acceptor" evidence="3">
    <location>
        <position position="850"/>
    </location>
</feature>
<accession>A0ABM3JSL2</accession>
<dbReference type="PANTHER" id="PTHR12756:SF45">
    <property type="entry name" value="CYTOSOLIC CARBOXYPEPTIDASE NNA1"/>
    <property type="match status" value="1"/>
</dbReference>
<reference evidence="8" key="1">
    <citation type="submission" date="2025-08" db="UniProtKB">
        <authorList>
            <consortium name="RefSeq"/>
        </authorList>
    </citation>
    <scope>IDENTIFICATION</scope>
    <source>
        <tissue evidence="8">Adult</tissue>
    </source>
</reference>
<feature type="compositionally biased region" description="Polar residues" evidence="5">
    <location>
        <begin position="961"/>
        <end position="970"/>
    </location>
</feature>
<dbReference type="Gene3D" id="2.60.40.3120">
    <property type="match status" value="1"/>
</dbReference>
<evidence type="ECO:0000256" key="4">
    <source>
        <dbReference type="SAM" id="Coils"/>
    </source>
</evidence>
<sequence length="1680" mass="190692">MEFGLGGRVQFLQAQLFPTCALSPVNAGGFLGNFLSKGLKTNQLEVNTDEKTLRPIARLKEPRDLFALPKDKDHDCSQQAPRWPIECQVIEERIVHIPYVPAQPEPYNQPSGHELKPRPVGEENGVIVFNYNPVSAVNYKKKSKAQNSSSDSDISSSESRGSSPDRSTPDRRKLKLKNSFTKLLASMERRSSSNSYDEYDEDDDENDNDDADDDNDEENEVKDIAKTLTNVIEEKADDDDIDDIWASKSPEYQPATPTYIKSQFGKDLTAIKGKARFPEDVPLPSIPTRPIAPVKLTESKPNALSKPPGDLGSQITKTSDSSSGSSSSSSLSSDIDIEANFNEGQDDDDDDGSKTLRETVTATNMNSQQAAVKTKEQNSKSLNKQLAEILAHNQVFKPNSNTSSSNGSQLQSVDLNVNYDFRSKNTIHTENQYNSYVPNRDNELVYSDSLYDIQFSRSAVGGSKILMNCHPCSAEEYDGLEFESRFESGNLAKAVMITQTYYELHLRSDLYTSRSKQWFYFRVRRTRKNVIYRFSIVNLVKSDSLYNDGMRPLMYSTISAKQINEGWRRCGTNIAYYRNDDDTPSEEEDENSSYTLTFNIEFKHDNDTVYFAHSYPYTYSDLQDYLMTIQKDPVKSKFCKLRLLCRSLAGNNVYYLTVTAPVADEEAMRKKKAIVVSARVHPSETPASWMMKGLMDFITGDTLAAKRLRHRFIFKLIPMLNPDGVIVGNTRNSLTGKDLNRQYRTVIRETYPSIWYTKAMVKRLIDEYKVVLYCDMHAHSRKHNIFVYGCENKRNPEKKLTEQVFPLMLHKNVADKFSFESCKFKVQRSKEGTGRIVVWMLGITNSYTIEASFGGSSLGSRKGTHFHTADYEHMGKAFCETLLDYGDDTPNKVKRMTRHMKQIKRIRKREKREKKALKLKKMAEQERLRLKIIERLLKEGSNADEPLNIPLSDYSSDEGGISSSENECRGSSFSDLEGPCCALSRAPPSTPEAEAQHRRHKLTRMRRVMRELDRIYFQPLFQRKFRCFIKVKRGKSKRADKKNSKRKSTNSFEIATNSQIRRLQGGAETGDGVNRKSCIYEDIFQDAHDGTSNENLSITSPGCDSVTNESDERAFLSAEGEDSKQDCRKMAQKPQTSKKKIKETPLVQRPTVSRKLRTWLAERKIFILRRKQKQRKARPRRSHSNRKRSETRIALDLPTTDPSADLIFSTDDEANPRDEDGNLPQYCVAPRERTRRLLQSELQRRYIEEIGDNGTERGRAKMPPELIITSPSKGTKITIRPSMAPTQRLPDAIGTLEFPVAFKPARRTNSWHNLNNGALKPVCMARQNSRMNNPYTANENNIEELDLKLSLKKKYWTGVKPEKIKDVPEYQRPLSWNQPIIRRPHQLKKPSREKLDNQSFQKADSEAFLNACSQKLMHWQQELNNVGKSCVENGGDASPMLTRKIDIQLDAIALGMPELIDDERTLRIFRKVAQTKKELKAPTKEEVVNVEHKHRRRSNALSKIADTTQLITRLTKSKSKTRSNHNQSTANRNSNISIQQQGATLTQVTKAGVQGINRFKTGGIVVTAVQQSSTKKVKKHHRNNKSQHSLVVTGAGGASKKEQNNSTGGTLLSKTNLSMKASVSSSTFARKVKTKLAKKKSHHSRDEPSIIIPSNRNLVNTNGIIVANNSIFNMPLSRKT</sequence>
<dbReference type="Pfam" id="PF00246">
    <property type="entry name" value="Peptidase_M14"/>
    <property type="match status" value="1"/>
</dbReference>
<dbReference type="GO" id="GO:0004180">
    <property type="term" value="F:carboxypeptidase activity"/>
    <property type="evidence" value="ECO:0007669"/>
    <property type="project" value="UniProtKB-KW"/>
</dbReference>
<feature type="compositionally biased region" description="Polar residues" evidence="5">
    <location>
        <begin position="1604"/>
        <end position="1613"/>
    </location>
</feature>
<feature type="compositionally biased region" description="Low complexity" evidence="5">
    <location>
        <begin position="319"/>
        <end position="333"/>
    </location>
</feature>
<keyword evidence="8" id="KW-0645">Protease</keyword>
<evidence type="ECO:0000313" key="7">
    <source>
        <dbReference type="Proteomes" id="UP001652620"/>
    </source>
</evidence>
<feature type="region of interest" description="Disordered" evidence="5">
    <location>
        <begin position="1515"/>
        <end position="1538"/>
    </location>
</feature>
<feature type="compositionally biased region" description="Basic residues" evidence="5">
    <location>
        <begin position="1575"/>
        <end position="1585"/>
    </location>
</feature>
<dbReference type="PANTHER" id="PTHR12756">
    <property type="entry name" value="CYTOSOLIC CARBOXYPEPTIDASE"/>
    <property type="match status" value="1"/>
</dbReference>
<feature type="domain" description="Peptidase M14" evidence="6">
    <location>
        <begin position="615"/>
        <end position="886"/>
    </location>
</feature>
<dbReference type="GeneID" id="105233622"/>
<evidence type="ECO:0000313" key="8">
    <source>
        <dbReference type="RefSeq" id="XP_049312233.1"/>
    </source>
</evidence>
<gene>
    <name evidence="8" type="primary">LOC105233622</name>
</gene>
<dbReference type="Pfam" id="PF18027">
    <property type="entry name" value="Pepdidase_M14_N"/>
    <property type="match status" value="1"/>
</dbReference>
<proteinExistence type="inferred from homology"/>
<feature type="region of interest" description="Disordered" evidence="5">
    <location>
        <begin position="1572"/>
        <end position="1613"/>
    </location>
</feature>
<feature type="coiled-coil region" evidence="4">
    <location>
        <begin position="893"/>
        <end position="927"/>
    </location>
</feature>
<evidence type="ECO:0000256" key="5">
    <source>
        <dbReference type="SAM" id="MobiDB-lite"/>
    </source>
</evidence>
<protein>
    <submittedName>
        <fullName evidence="8">Cytosolic carboxypeptidase Nna1 isoform X1</fullName>
    </submittedName>
</protein>
<dbReference type="RefSeq" id="XP_049312233.1">
    <property type="nucleotide sequence ID" value="XM_049456276.1"/>
</dbReference>
<feature type="region of interest" description="Disordered" evidence="5">
    <location>
        <begin position="1628"/>
        <end position="1649"/>
    </location>
</feature>
<dbReference type="SUPFAM" id="SSF53187">
    <property type="entry name" value="Zn-dependent exopeptidases"/>
    <property type="match status" value="1"/>
</dbReference>
<dbReference type="InterPro" id="IPR050821">
    <property type="entry name" value="Cytosolic_carboxypeptidase"/>
</dbReference>
<feature type="compositionally biased region" description="Basic residues" evidence="5">
    <location>
        <begin position="1170"/>
        <end position="1186"/>
    </location>
</feature>
<dbReference type="PROSITE" id="PS52035">
    <property type="entry name" value="PEPTIDASE_M14"/>
    <property type="match status" value="1"/>
</dbReference>